<reference evidence="1 2" key="1">
    <citation type="submission" date="2020-02" db="EMBL/GenBank/DDBJ databases">
        <authorList>
            <person name="Ma Q."/>
            <person name="Huang Y."/>
            <person name="Song X."/>
            <person name="Pei D."/>
        </authorList>
    </citation>
    <scope>NUCLEOTIDE SEQUENCE [LARGE SCALE GENOMIC DNA]</scope>
    <source>
        <strain evidence="1">Sxm20200214</strain>
        <tissue evidence="1">Leaf</tissue>
    </source>
</reference>
<dbReference type="Proteomes" id="UP000886595">
    <property type="component" value="Unassembled WGS sequence"/>
</dbReference>
<accession>A0A8X7TIG9</accession>
<dbReference type="EMBL" id="JAAMPC010000287">
    <property type="protein sequence ID" value="KAG2243017.1"/>
    <property type="molecule type" value="Genomic_DNA"/>
</dbReference>
<keyword evidence="2" id="KW-1185">Reference proteome</keyword>
<gene>
    <name evidence="1" type="ORF">Bca52824_095138</name>
</gene>
<name>A0A8X7TIG9_BRACI</name>
<evidence type="ECO:0000313" key="2">
    <source>
        <dbReference type="Proteomes" id="UP000886595"/>
    </source>
</evidence>
<sequence>MRSYNMMKSWESSEERKELMAENSRDTRFLVEGLRNCIQTFEELGKHMALKCSLSASVWDLLTKQSEAVASLSSFAVEMVSSRTILSSFQCLVSKVVDMAEKDKFFASRWLILVERVASPSYIPGQLCIKSTQTHVDVFIRISTEMTSVTNTWRIHDSFQVTVEYKYNGNRDAHKPLFKGYGDRNIMESLCSPMNENQSVLHETNHIAFSVWHRWKNKLRSEIYFVELIGKKREGLTAGRLHRR</sequence>
<comment type="caution">
    <text evidence="1">The sequence shown here is derived from an EMBL/GenBank/DDBJ whole genome shotgun (WGS) entry which is preliminary data.</text>
</comment>
<protein>
    <submittedName>
        <fullName evidence="1">Uncharacterized protein</fullName>
    </submittedName>
</protein>
<organism evidence="1 2">
    <name type="scientific">Brassica carinata</name>
    <name type="common">Ethiopian mustard</name>
    <name type="synonym">Abyssinian cabbage</name>
    <dbReference type="NCBI Taxonomy" id="52824"/>
    <lineage>
        <taxon>Eukaryota</taxon>
        <taxon>Viridiplantae</taxon>
        <taxon>Streptophyta</taxon>
        <taxon>Embryophyta</taxon>
        <taxon>Tracheophyta</taxon>
        <taxon>Spermatophyta</taxon>
        <taxon>Magnoliopsida</taxon>
        <taxon>eudicotyledons</taxon>
        <taxon>Gunneridae</taxon>
        <taxon>Pentapetalae</taxon>
        <taxon>rosids</taxon>
        <taxon>malvids</taxon>
        <taxon>Brassicales</taxon>
        <taxon>Brassicaceae</taxon>
        <taxon>Brassiceae</taxon>
        <taxon>Brassica</taxon>
    </lineage>
</organism>
<dbReference type="AlphaFoldDB" id="A0A8X7TIG9"/>
<evidence type="ECO:0000313" key="1">
    <source>
        <dbReference type="EMBL" id="KAG2243017.1"/>
    </source>
</evidence>
<proteinExistence type="predicted"/>